<accession>A0ACC2VYH8</accession>
<evidence type="ECO:0000313" key="2">
    <source>
        <dbReference type="Proteomes" id="UP001227268"/>
    </source>
</evidence>
<protein>
    <submittedName>
        <fullName evidence="1">Uncharacterized protein</fullName>
    </submittedName>
</protein>
<reference evidence="1" key="1">
    <citation type="submission" date="2023-04" db="EMBL/GenBank/DDBJ databases">
        <title>Draft Genome sequencing of Naganishia species isolated from polar environments using Oxford Nanopore Technology.</title>
        <authorList>
            <person name="Leo P."/>
            <person name="Venkateswaran K."/>
        </authorList>
    </citation>
    <scope>NUCLEOTIDE SEQUENCE</scope>
    <source>
        <strain evidence="1">MNA-CCFEE 5423</strain>
    </source>
</reference>
<organism evidence="1 2">
    <name type="scientific">Naganishia friedmannii</name>
    <dbReference type="NCBI Taxonomy" id="89922"/>
    <lineage>
        <taxon>Eukaryota</taxon>
        <taxon>Fungi</taxon>
        <taxon>Dikarya</taxon>
        <taxon>Basidiomycota</taxon>
        <taxon>Agaricomycotina</taxon>
        <taxon>Tremellomycetes</taxon>
        <taxon>Filobasidiales</taxon>
        <taxon>Filobasidiaceae</taxon>
        <taxon>Naganishia</taxon>
    </lineage>
</organism>
<gene>
    <name evidence="1" type="ORF">QFC21_002368</name>
</gene>
<sequence length="934" mass="99702">MSSQFDALNQPIVQQQQQPQHNSAPFPSFRARSTSSSTLNPNHNTTTVANTHSGGGGGGGIASPAWLNALSDGLSWIETSKAAQKAAEGAVGIAGIGMGVGESIRDGLSARLTAAGGEGNGNRGLVGGIRRPLSFTGWGGQFPGAGGGGGGAGSTGRSSIDESIQQLGSSGISAVDLTDEAATNGNTDVQESHQPRIMRHRPGSFLEYIRPNPSSPSPKRDSISRPQGRPAGFEEHDAQSNSSSGTLPSKLLKPPLATSVSSPAPPPPPPSFEISSQRRRLGPPQPANLTRLGSTHSAETDRSSSGGTSNTPAGPAGQRFLRNAAHRPSFSGSSVPPPATGGGGGAGGGGIISLPRSASSSTYSLHEQTKQTHDGSGGAGLARSSSSGFNHARPTSVHTASSGTSTPVGVARQTTLQPQPQPQRSRSHSLMQTQTMQRTQSGSSSHLAQPSGPTPYRPGFQPAGVRTYRTDEYVEARKRKVLQISREEGRLGRRWGKLIDLHFNPSTLLGVPGAESAVDSGTTAASRPGKLARSSSTKSNLSLSPLFSSRRSFLSMDALSSQLDNIKPRDVWRGIRNVSGVGVEQVEAEKKREAEMAIVKWEEDRETQATTTSTKQLDDASSISSTGERGLINPNTGLPVGMRRDKCSLLLVADWKTGKGQEVEEGFVGWLKVDSESAPNGKPTTGGGAKEDVQEVMIKGVRVCRECWQTVSRKQQMQERQRITGFTKLYEALKAVETEIEDYLPEFREMIIQLQSDHFPQREISRETVSLHKQLVALFQDYEKLTKRIRDQPCEVGETQWRLQQGIARAAGLFIAKEAGIIQASSEETTILPRIQRQRYKRTASSIASVSSTPALSDAGSGRPMSPLANKRTPGGSETDENVALMLQPLLEQEAQIEEYIREANAQRKFDDVRTLKTSLEEIQEEIARLAEMS</sequence>
<proteinExistence type="predicted"/>
<dbReference type="EMBL" id="JASBWT010000006">
    <property type="protein sequence ID" value="KAJ9103905.1"/>
    <property type="molecule type" value="Genomic_DNA"/>
</dbReference>
<keyword evidence="2" id="KW-1185">Reference proteome</keyword>
<comment type="caution">
    <text evidence="1">The sequence shown here is derived from an EMBL/GenBank/DDBJ whole genome shotgun (WGS) entry which is preliminary data.</text>
</comment>
<dbReference type="Proteomes" id="UP001227268">
    <property type="component" value="Unassembled WGS sequence"/>
</dbReference>
<name>A0ACC2VYH8_9TREE</name>
<evidence type="ECO:0000313" key="1">
    <source>
        <dbReference type="EMBL" id="KAJ9103905.1"/>
    </source>
</evidence>